<dbReference type="AlphaFoldDB" id="A0AAV9UNI7"/>
<proteinExistence type="predicted"/>
<evidence type="ECO:0000313" key="5">
    <source>
        <dbReference type="EMBL" id="KAK6345845.1"/>
    </source>
</evidence>
<keyword evidence="6" id="KW-1185">Reference proteome</keyword>
<feature type="region of interest" description="Disordered" evidence="4">
    <location>
        <begin position="1"/>
        <end position="104"/>
    </location>
</feature>
<evidence type="ECO:0008006" key="7">
    <source>
        <dbReference type="Google" id="ProtNLM"/>
    </source>
</evidence>
<dbReference type="GO" id="GO:0000278">
    <property type="term" value="P:mitotic cell cycle"/>
    <property type="evidence" value="ECO:0007669"/>
    <property type="project" value="TreeGrafter"/>
</dbReference>
<feature type="compositionally biased region" description="Low complexity" evidence="4">
    <location>
        <begin position="145"/>
        <end position="159"/>
    </location>
</feature>
<evidence type="ECO:0000313" key="6">
    <source>
        <dbReference type="Proteomes" id="UP001373714"/>
    </source>
</evidence>
<comment type="subcellular location">
    <subcellularLocation>
        <location evidence="1">Cytoplasm</location>
    </subcellularLocation>
</comment>
<dbReference type="GO" id="GO:0005516">
    <property type="term" value="F:calmodulin binding"/>
    <property type="evidence" value="ECO:0007669"/>
    <property type="project" value="UniProtKB-KW"/>
</dbReference>
<keyword evidence="2" id="KW-0963">Cytoplasm</keyword>
<dbReference type="InterPro" id="IPR051185">
    <property type="entry name" value="ASPM"/>
</dbReference>
<dbReference type="EMBL" id="JAVHNS010000008">
    <property type="protein sequence ID" value="KAK6345845.1"/>
    <property type="molecule type" value="Genomic_DNA"/>
</dbReference>
<feature type="compositionally biased region" description="Basic residues" evidence="4">
    <location>
        <begin position="295"/>
        <end position="306"/>
    </location>
</feature>
<feature type="region of interest" description="Disordered" evidence="4">
    <location>
        <begin position="247"/>
        <end position="271"/>
    </location>
</feature>
<sequence length="954" mass="106230">MDVTDTPCPPSNRRLKRRRPASPDPDSSLPLPTPTGFTAKNNPSSRPSRRPLTSLSILPKRRKIPISLVQRSSLDNNNRDSHDKPASQPPRSSIGGQNEVVENRRRSLRSYTVLPTFTSPMQANSSVLHADVSAMDSTASTIFPTSSPNTSSQSISTKLPVPPPKKRRRISEIVRRVAATAVSKTTGTTNTSAVARLKPAVTKPKPVLKPTRAIDKKKAPLKPKPAVDKKMVSTNTVPNARPALKAISRGMNPSSRPMTTTAATSSNDLIKKTSAVSRLRLQKLKAHSDSESLRKPVKPVSKKPARKSASAYPSLSSVDQSLKPELYSQTTWLSTQETLLTQVLDSILVEGTAKASKSVESLRTDLLALYNTDTYCILQDRLKASILHGALKPSEENISQNLKLSEDLGARDKFAKLFTETYDPLALRLGMEVVTGRSLGRSTPNDLEIRKFFEAFFVDIDDDEDGDGQWETYGANAHGTLRVWTEAESSGDKAWALRRTMLRSLVLVHLIDDAKMTGLLSGLVFRKSSEMKSSESVLIAAGKILLPSMANMARGVKGCGYTLRVEQKPEEEYEYAIENLKVDLRDGVRLGKVVELLLREPVEGIMMYPKSKGEKAANMDKVLAVLYRNGVVPLGSVKAKDVVDGHREVTLSLLWAVLMEKGVGFLVDFEEVEMEVRRVRMKYRIKEPIEADEDEEDQHLKKLILWVQTIALGRGVNIDKGIGGAIKTGVVEAALEEYEPLIDGRVVTAPKTSTNNEAQLKQRLKGFGCSESFLKLFTPGKETIVNQRYVLAALAFLASRVLASTKFTRSAMKVQGWWRTVQFRRGVSARISTLLEEAREHEAAIETFRRKRAAKRIQRAWRDAVERKVEELLEIVVGVQALARGCLVRRKMDYRYRPEGKKIVEKVVERKEEEDPYKLKDAPKVKKGRKKKVRHVETFEEGFDIWQELAGGDE</sequence>
<gene>
    <name evidence="5" type="ORF">TWF730_010188</name>
</gene>
<dbReference type="GO" id="GO:0000922">
    <property type="term" value="C:spindle pole"/>
    <property type="evidence" value="ECO:0007669"/>
    <property type="project" value="TreeGrafter"/>
</dbReference>
<evidence type="ECO:0000256" key="2">
    <source>
        <dbReference type="ARBA" id="ARBA00022490"/>
    </source>
</evidence>
<dbReference type="SUPFAM" id="SSF47576">
    <property type="entry name" value="Calponin-homology domain, CH-domain"/>
    <property type="match status" value="1"/>
</dbReference>
<evidence type="ECO:0000256" key="4">
    <source>
        <dbReference type="SAM" id="MobiDB-lite"/>
    </source>
</evidence>
<reference evidence="5 6" key="1">
    <citation type="submission" date="2019-10" db="EMBL/GenBank/DDBJ databases">
        <authorList>
            <person name="Palmer J.M."/>
        </authorList>
    </citation>
    <scope>NUCLEOTIDE SEQUENCE [LARGE SCALE GENOMIC DNA]</scope>
    <source>
        <strain evidence="5 6">TWF730</strain>
    </source>
</reference>
<accession>A0AAV9UNI7</accession>
<dbReference type="GO" id="GO:0007051">
    <property type="term" value="P:spindle organization"/>
    <property type="evidence" value="ECO:0007669"/>
    <property type="project" value="TreeGrafter"/>
</dbReference>
<protein>
    <recommendedName>
        <fullName evidence="7">Calponin-homology (CH) domain-containing protein</fullName>
    </recommendedName>
</protein>
<dbReference type="PROSITE" id="PS50096">
    <property type="entry name" value="IQ"/>
    <property type="match status" value="1"/>
</dbReference>
<evidence type="ECO:0000256" key="3">
    <source>
        <dbReference type="ARBA" id="ARBA00022860"/>
    </source>
</evidence>
<dbReference type="PANTHER" id="PTHR22706:SF1">
    <property type="entry name" value="ASSEMBLY FACTOR FOR SPINDLE MICROTUBULES"/>
    <property type="match status" value="1"/>
</dbReference>
<feature type="compositionally biased region" description="Polar residues" evidence="4">
    <location>
        <begin position="251"/>
        <end position="268"/>
    </location>
</feature>
<dbReference type="GO" id="GO:0051295">
    <property type="term" value="P:establishment of meiotic spindle localization"/>
    <property type="evidence" value="ECO:0007669"/>
    <property type="project" value="TreeGrafter"/>
</dbReference>
<dbReference type="Proteomes" id="UP001373714">
    <property type="component" value="Unassembled WGS sequence"/>
</dbReference>
<comment type="caution">
    <text evidence="5">The sequence shown here is derived from an EMBL/GenBank/DDBJ whole genome shotgun (WGS) entry which is preliminary data.</text>
</comment>
<organism evidence="5 6">
    <name type="scientific">Orbilia blumenaviensis</name>
    <dbReference type="NCBI Taxonomy" id="1796055"/>
    <lineage>
        <taxon>Eukaryota</taxon>
        <taxon>Fungi</taxon>
        <taxon>Dikarya</taxon>
        <taxon>Ascomycota</taxon>
        <taxon>Pezizomycotina</taxon>
        <taxon>Orbiliomycetes</taxon>
        <taxon>Orbiliales</taxon>
        <taxon>Orbiliaceae</taxon>
        <taxon>Orbilia</taxon>
    </lineage>
</organism>
<evidence type="ECO:0000256" key="1">
    <source>
        <dbReference type="ARBA" id="ARBA00004496"/>
    </source>
</evidence>
<keyword evidence="3" id="KW-0112">Calmodulin-binding</keyword>
<dbReference type="GO" id="GO:0005737">
    <property type="term" value="C:cytoplasm"/>
    <property type="evidence" value="ECO:0007669"/>
    <property type="project" value="UniProtKB-SubCell"/>
</dbReference>
<feature type="region of interest" description="Disordered" evidence="4">
    <location>
        <begin position="141"/>
        <end position="167"/>
    </location>
</feature>
<dbReference type="InterPro" id="IPR036872">
    <property type="entry name" value="CH_dom_sf"/>
</dbReference>
<feature type="compositionally biased region" description="Low complexity" evidence="4">
    <location>
        <begin position="43"/>
        <end position="58"/>
    </location>
</feature>
<feature type="region of interest" description="Disordered" evidence="4">
    <location>
        <begin position="285"/>
        <end position="316"/>
    </location>
</feature>
<dbReference type="PANTHER" id="PTHR22706">
    <property type="entry name" value="ASSEMBLY FACTOR FOR SPINDLE MICROTUBULES"/>
    <property type="match status" value="1"/>
</dbReference>
<dbReference type="Gene3D" id="1.10.418.10">
    <property type="entry name" value="Calponin-like domain"/>
    <property type="match status" value="1"/>
</dbReference>
<name>A0AAV9UNI7_9PEZI</name>